<protein>
    <recommendedName>
        <fullName evidence="3">SET domain-containing protein</fullName>
    </recommendedName>
</protein>
<gene>
    <name evidence="1" type="ORF">CTAYLR_002429</name>
</gene>
<dbReference type="Gene3D" id="6.10.140.2220">
    <property type="match status" value="1"/>
</dbReference>
<dbReference type="Proteomes" id="UP001230188">
    <property type="component" value="Unassembled WGS sequence"/>
</dbReference>
<dbReference type="Gene3D" id="1.10.220.160">
    <property type="match status" value="1"/>
</dbReference>
<dbReference type="Gene3D" id="2.170.270.10">
    <property type="entry name" value="SET domain"/>
    <property type="match status" value="1"/>
</dbReference>
<accession>A0AAD7XQY2</accession>
<dbReference type="SUPFAM" id="SSF82199">
    <property type="entry name" value="SET domain"/>
    <property type="match status" value="1"/>
</dbReference>
<keyword evidence="2" id="KW-1185">Reference proteome</keyword>
<sequence>MSLEWEEVEEGIARVRDPSSGESEWRFVDAPALCESRSRDGWRWVEVRARLCRGGVRVLRDVALGFVAKKGRCGVCLRRAEVACECGAEWCGPRCRAVDADHPCDALATLAGCERARPPESLLSFLDFGALRLAARLWRRGVSLEPLCHHRDRLVAAARRGDRSAESALQAARVGANVLAQALGRQDDDDEEFVLALLRLRFNAFPFETGLAVFRDASALNHSCAPNSAVSIRRDDDHHGRVVLEARAHVDLHRGAEVTITYLSLRALVSRDARRAALRDAFFFSCACAGCGPGGYDVDPLDLDAVSGALLGDDNNNNKDLVLAASRRADAILAAIPAGAAVPVARARLRLLAARTLLRLGASDDARAIARATLDDDLIPALGRQDPHSRLAAAYLAASPRT</sequence>
<evidence type="ECO:0000313" key="2">
    <source>
        <dbReference type="Proteomes" id="UP001230188"/>
    </source>
</evidence>
<organism evidence="1 2">
    <name type="scientific">Chrysophaeum taylorii</name>
    <dbReference type="NCBI Taxonomy" id="2483200"/>
    <lineage>
        <taxon>Eukaryota</taxon>
        <taxon>Sar</taxon>
        <taxon>Stramenopiles</taxon>
        <taxon>Ochrophyta</taxon>
        <taxon>Pelagophyceae</taxon>
        <taxon>Pelagomonadales</taxon>
        <taxon>Pelagomonadaceae</taxon>
        <taxon>Chrysophaeum</taxon>
    </lineage>
</organism>
<proteinExistence type="predicted"/>
<dbReference type="GO" id="GO:0005634">
    <property type="term" value="C:nucleus"/>
    <property type="evidence" value="ECO:0007669"/>
    <property type="project" value="TreeGrafter"/>
</dbReference>
<dbReference type="InterPro" id="IPR050869">
    <property type="entry name" value="H3K4_H4K5_MeTrfase"/>
</dbReference>
<evidence type="ECO:0000313" key="1">
    <source>
        <dbReference type="EMBL" id="KAJ8612125.1"/>
    </source>
</evidence>
<dbReference type="InterPro" id="IPR046341">
    <property type="entry name" value="SET_dom_sf"/>
</dbReference>
<reference evidence="1" key="1">
    <citation type="submission" date="2023-01" db="EMBL/GenBank/DDBJ databases">
        <title>Metagenome sequencing of chrysophaentin producing Chrysophaeum taylorii.</title>
        <authorList>
            <person name="Davison J."/>
            <person name="Bewley C."/>
        </authorList>
    </citation>
    <scope>NUCLEOTIDE SEQUENCE</scope>
    <source>
        <strain evidence="1">NIES-1699</strain>
    </source>
</reference>
<comment type="caution">
    <text evidence="1">The sequence shown here is derived from an EMBL/GenBank/DDBJ whole genome shotgun (WGS) entry which is preliminary data.</text>
</comment>
<dbReference type="PANTHER" id="PTHR12197">
    <property type="entry name" value="HISTONE-LYSINE N-METHYLTRANSFERASE SMYD"/>
    <property type="match status" value="1"/>
</dbReference>
<name>A0AAD7XQY2_9STRA</name>
<dbReference type="CDD" id="cd20071">
    <property type="entry name" value="SET_SMYD"/>
    <property type="match status" value="1"/>
</dbReference>
<dbReference type="PANTHER" id="PTHR12197:SF251">
    <property type="entry name" value="EG:BACR7C10.4 PROTEIN"/>
    <property type="match status" value="1"/>
</dbReference>
<dbReference type="AlphaFoldDB" id="A0AAD7XQY2"/>
<evidence type="ECO:0008006" key="3">
    <source>
        <dbReference type="Google" id="ProtNLM"/>
    </source>
</evidence>
<dbReference type="EMBL" id="JAQMWT010000057">
    <property type="protein sequence ID" value="KAJ8612125.1"/>
    <property type="molecule type" value="Genomic_DNA"/>
</dbReference>